<evidence type="ECO:0000256" key="1">
    <source>
        <dbReference type="SAM" id="MobiDB-lite"/>
    </source>
</evidence>
<feature type="region of interest" description="Disordered" evidence="1">
    <location>
        <begin position="417"/>
        <end position="446"/>
    </location>
</feature>
<dbReference type="EMBL" id="JAKOGI010002311">
    <property type="protein sequence ID" value="KAJ8422278.1"/>
    <property type="molecule type" value="Genomic_DNA"/>
</dbReference>
<evidence type="ECO:0000313" key="2">
    <source>
        <dbReference type="EMBL" id="KAJ8422278.1"/>
    </source>
</evidence>
<gene>
    <name evidence="2" type="ORF">Cgig2_009280</name>
</gene>
<name>A0A9Q1GLM4_9CARY</name>
<accession>A0A9Q1GLM4</accession>
<evidence type="ECO:0000313" key="3">
    <source>
        <dbReference type="Proteomes" id="UP001153076"/>
    </source>
</evidence>
<proteinExistence type="predicted"/>
<comment type="caution">
    <text evidence="2">The sequence shown here is derived from an EMBL/GenBank/DDBJ whole genome shotgun (WGS) entry which is preliminary data.</text>
</comment>
<sequence length="446" mass="49458">MVQFCWNGKEEEMILGGPSKNRVLISAAWLDVYPATVPHNHIKRISDHCPMFEAKSINKQDLYLSLMIMAVCIELDPSSLQLRVPVVVIGDPSEVCRTLGLREPPAVHFAGRPCSLSALPCCSLRSLRRRRSKILPSPVRSIAVFRSPATFPVTGISPEFRHLTFSGPDLVDFSLAAAVSSVQSPLLEANILDLTDLTKGELPSKVFGVPLKRGKMNKGDLLEGGLELCFSFTNARSMVLYTTLAVSIQFMDSEMGVFSRVQQEIDLIVNRLGNELRNHLTGRNTLPDSFEDDLSYFKRLPEWSSEGYLRSNFRSPGAVGEGGRPIRRSSFGFLGSSLSFSSDLCTSGGIRCFPVKELGWPAVFVCHCQQVLWRFSDRWRLFHPPESLPEFPQATFSVAESAVLSFGGAAISNQPWDKDYHRNPRKGSRGLSLRASWGPKPHTLGT</sequence>
<protein>
    <submittedName>
        <fullName evidence="2">Uncharacterized protein</fullName>
    </submittedName>
</protein>
<dbReference type="AlphaFoldDB" id="A0A9Q1GLM4"/>
<reference evidence="2" key="1">
    <citation type="submission" date="2022-04" db="EMBL/GenBank/DDBJ databases">
        <title>Carnegiea gigantea Genome sequencing and assembly v2.</title>
        <authorList>
            <person name="Copetti D."/>
            <person name="Sanderson M.J."/>
            <person name="Burquez A."/>
            <person name="Wojciechowski M.F."/>
        </authorList>
    </citation>
    <scope>NUCLEOTIDE SEQUENCE</scope>
    <source>
        <strain evidence="2">SGP5-SGP5p</strain>
        <tissue evidence="2">Aerial part</tissue>
    </source>
</reference>
<organism evidence="2 3">
    <name type="scientific">Carnegiea gigantea</name>
    <dbReference type="NCBI Taxonomy" id="171969"/>
    <lineage>
        <taxon>Eukaryota</taxon>
        <taxon>Viridiplantae</taxon>
        <taxon>Streptophyta</taxon>
        <taxon>Embryophyta</taxon>
        <taxon>Tracheophyta</taxon>
        <taxon>Spermatophyta</taxon>
        <taxon>Magnoliopsida</taxon>
        <taxon>eudicotyledons</taxon>
        <taxon>Gunneridae</taxon>
        <taxon>Pentapetalae</taxon>
        <taxon>Caryophyllales</taxon>
        <taxon>Cactineae</taxon>
        <taxon>Cactaceae</taxon>
        <taxon>Cactoideae</taxon>
        <taxon>Echinocereeae</taxon>
        <taxon>Carnegiea</taxon>
    </lineage>
</organism>
<dbReference type="Proteomes" id="UP001153076">
    <property type="component" value="Unassembled WGS sequence"/>
</dbReference>
<keyword evidence="3" id="KW-1185">Reference proteome</keyword>